<dbReference type="HOGENOM" id="CLU_1824256_0_0_9"/>
<evidence type="ECO:0008006" key="3">
    <source>
        <dbReference type="Google" id="ProtNLM"/>
    </source>
</evidence>
<dbReference type="PATRIC" id="fig|862967.3.peg.182"/>
<evidence type="ECO:0000313" key="2">
    <source>
        <dbReference type="Proteomes" id="UP000016233"/>
    </source>
</evidence>
<organism evidence="1 2">
    <name type="scientific">Streptococcus intermedius B196</name>
    <dbReference type="NCBI Taxonomy" id="862967"/>
    <lineage>
        <taxon>Bacteria</taxon>
        <taxon>Bacillati</taxon>
        <taxon>Bacillota</taxon>
        <taxon>Bacilli</taxon>
        <taxon>Lactobacillales</taxon>
        <taxon>Streptococcaceae</taxon>
        <taxon>Streptococcus</taxon>
        <taxon>Streptococcus anginosus group</taxon>
    </lineage>
</organism>
<reference evidence="1 2" key="1">
    <citation type="journal article" date="2013" name="BMC Genomics">
        <title>Phylogenetic relationship and virulence inference of Streptococcus Anginosus Group: curated annotation and whole-genome comparative analysis support distinct species designation.</title>
        <authorList>
            <person name="Olson A.B."/>
            <person name="Kent H."/>
            <person name="Sibley C.D."/>
            <person name="Grinwis M.E."/>
            <person name="Mabon P."/>
            <person name="Ouellette C."/>
            <person name="Tyson S."/>
            <person name="Graham M."/>
            <person name="Tyler S.D."/>
            <person name="Van Domselaar G."/>
            <person name="Surette M.G."/>
            <person name="Corbett C.R."/>
        </authorList>
    </citation>
    <scope>NUCLEOTIDE SEQUENCE [LARGE SCALE GENOMIC DNA]</scope>
    <source>
        <strain evidence="1 2">B196</strain>
    </source>
</reference>
<dbReference type="RefSeq" id="WP_021002364.1">
    <property type="nucleotide sequence ID" value="NC_022246.1"/>
</dbReference>
<dbReference type="KEGG" id="sib:SIR_0198"/>
<accession>T1ZCI3</accession>
<sequence>MTEHYLPIKESLGYKNVKQALQNVFSVNLDDIQIRAGEYENFSFLFTYNNYFMTMLLSSTKKNTQFNFGEGGMFDILFPNPKYPEHSFLEETFFHNLLVDEKMSESVESVFGKDEKSVEHALQVLKDFLDSDDAKVLFRK</sequence>
<dbReference type="eggNOG" id="ENOG503499J">
    <property type="taxonomic scope" value="Bacteria"/>
</dbReference>
<dbReference type="OrthoDB" id="2224469at2"/>
<dbReference type="Proteomes" id="UP000016233">
    <property type="component" value="Chromosome"/>
</dbReference>
<dbReference type="EMBL" id="CP003857">
    <property type="protein sequence ID" value="AGU75590.1"/>
    <property type="molecule type" value="Genomic_DNA"/>
</dbReference>
<protein>
    <recommendedName>
        <fullName evidence="3">DUF4304 domain-containing protein</fullName>
    </recommendedName>
</protein>
<dbReference type="AlphaFoldDB" id="T1ZCI3"/>
<proteinExistence type="predicted"/>
<evidence type="ECO:0000313" key="1">
    <source>
        <dbReference type="EMBL" id="AGU75590.1"/>
    </source>
</evidence>
<gene>
    <name evidence="1" type="ORF">SIR_0198</name>
</gene>
<name>T1ZCI3_STRIT</name>
<keyword evidence="2" id="KW-1185">Reference proteome</keyword>